<dbReference type="Proteomes" id="UP001497623">
    <property type="component" value="Unassembled WGS sequence"/>
</dbReference>
<dbReference type="GO" id="GO:0018738">
    <property type="term" value="F:S-formylglutathione hydrolase activity"/>
    <property type="evidence" value="ECO:0007669"/>
    <property type="project" value="UniProtKB-EC"/>
</dbReference>
<dbReference type="InterPro" id="IPR000801">
    <property type="entry name" value="Esterase-like"/>
</dbReference>
<comment type="subcellular location">
    <subcellularLocation>
        <location evidence="8">Cytoplasm</location>
    </subcellularLocation>
</comment>
<dbReference type="Pfam" id="PF00756">
    <property type="entry name" value="Esterase"/>
    <property type="match status" value="1"/>
</dbReference>
<evidence type="ECO:0000256" key="2">
    <source>
        <dbReference type="ARBA" id="ARBA00005622"/>
    </source>
</evidence>
<keyword evidence="10" id="KW-1185">Reference proteome</keyword>
<keyword evidence="5 8" id="KW-0719">Serine esterase</keyword>
<dbReference type="SUPFAM" id="SSF53474">
    <property type="entry name" value="alpha/beta-Hydrolases"/>
    <property type="match status" value="1"/>
</dbReference>
<comment type="similarity">
    <text evidence="2 8">Belongs to the esterase D family.</text>
</comment>
<evidence type="ECO:0000313" key="10">
    <source>
        <dbReference type="Proteomes" id="UP001497623"/>
    </source>
</evidence>
<protein>
    <recommendedName>
        <fullName evidence="4 8">S-formylglutathione hydrolase</fullName>
        <ecNumber evidence="3 8">3.1.2.12</ecNumber>
    </recommendedName>
</protein>
<feature type="active site" description="Charge relay system" evidence="7">
    <location>
        <position position="261"/>
    </location>
</feature>
<comment type="catalytic activity">
    <reaction evidence="8">
        <text>S-formylglutathione + H2O = formate + glutathione + H(+)</text>
        <dbReference type="Rhea" id="RHEA:14961"/>
        <dbReference type="ChEBI" id="CHEBI:15377"/>
        <dbReference type="ChEBI" id="CHEBI:15378"/>
        <dbReference type="ChEBI" id="CHEBI:15740"/>
        <dbReference type="ChEBI" id="CHEBI:57688"/>
        <dbReference type="ChEBI" id="CHEBI:57925"/>
        <dbReference type="EC" id="3.1.2.12"/>
    </reaction>
</comment>
<dbReference type="NCBIfam" id="TIGR02821">
    <property type="entry name" value="fghA_ester_D"/>
    <property type="match status" value="1"/>
</dbReference>
<accession>A0AAV2SKF4</accession>
<feature type="active site" description="Charge relay system" evidence="7">
    <location>
        <position position="184"/>
    </location>
</feature>
<evidence type="ECO:0000256" key="3">
    <source>
        <dbReference type="ARBA" id="ARBA00012479"/>
    </source>
</evidence>
<dbReference type="EC" id="3.1.2.12" evidence="3 8"/>
<feature type="active site" description="Charge relay system" evidence="7">
    <location>
        <position position="295"/>
    </location>
</feature>
<dbReference type="GO" id="GO:0046294">
    <property type="term" value="P:formaldehyde catabolic process"/>
    <property type="evidence" value="ECO:0007669"/>
    <property type="project" value="InterPro"/>
</dbReference>
<evidence type="ECO:0000256" key="7">
    <source>
        <dbReference type="PIRSR" id="PIRSR614186-1"/>
    </source>
</evidence>
<evidence type="ECO:0000256" key="1">
    <source>
        <dbReference type="ARBA" id="ARBA00002608"/>
    </source>
</evidence>
<dbReference type="Gene3D" id="3.40.50.1820">
    <property type="entry name" value="alpha/beta hydrolase"/>
    <property type="match status" value="1"/>
</dbReference>
<comment type="caution">
    <text evidence="9">The sequence shown here is derived from an EMBL/GenBank/DDBJ whole genome shotgun (WGS) entry which is preliminary data.</text>
</comment>
<dbReference type="GO" id="GO:0005829">
    <property type="term" value="C:cytosol"/>
    <property type="evidence" value="ECO:0007669"/>
    <property type="project" value="TreeGrafter"/>
</dbReference>
<evidence type="ECO:0000256" key="5">
    <source>
        <dbReference type="ARBA" id="ARBA00022487"/>
    </source>
</evidence>
<evidence type="ECO:0000256" key="4">
    <source>
        <dbReference type="ARBA" id="ARBA00016774"/>
    </source>
</evidence>
<reference evidence="9 10" key="1">
    <citation type="submission" date="2024-05" db="EMBL/GenBank/DDBJ databases">
        <authorList>
            <person name="Wallberg A."/>
        </authorList>
    </citation>
    <scope>NUCLEOTIDE SEQUENCE [LARGE SCALE GENOMIC DNA]</scope>
</reference>
<dbReference type="FunFam" id="3.40.50.1820:FF:000002">
    <property type="entry name" value="S-formylglutathione hydrolase"/>
    <property type="match status" value="1"/>
</dbReference>
<dbReference type="PANTHER" id="PTHR10061:SF0">
    <property type="entry name" value="S-FORMYLGLUTATHIONE HYDROLASE"/>
    <property type="match status" value="1"/>
</dbReference>
<dbReference type="GO" id="GO:0052689">
    <property type="term" value="F:carboxylic ester hydrolase activity"/>
    <property type="evidence" value="ECO:0007669"/>
    <property type="project" value="UniProtKB-KW"/>
</dbReference>
<proteinExistence type="inferred from homology"/>
<dbReference type="AlphaFoldDB" id="A0AAV2SKF4"/>
<dbReference type="EMBL" id="CAXKWB010068758">
    <property type="protein sequence ID" value="CAL4192366.1"/>
    <property type="molecule type" value="Genomic_DNA"/>
</dbReference>
<organism evidence="9 10">
    <name type="scientific">Meganyctiphanes norvegica</name>
    <name type="common">Northern krill</name>
    <name type="synonym">Thysanopoda norvegica</name>
    <dbReference type="NCBI Taxonomy" id="48144"/>
    <lineage>
        <taxon>Eukaryota</taxon>
        <taxon>Metazoa</taxon>
        <taxon>Ecdysozoa</taxon>
        <taxon>Arthropoda</taxon>
        <taxon>Crustacea</taxon>
        <taxon>Multicrustacea</taxon>
        <taxon>Malacostraca</taxon>
        <taxon>Eumalacostraca</taxon>
        <taxon>Eucarida</taxon>
        <taxon>Euphausiacea</taxon>
        <taxon>Euphausiidae</taxon>
        <taxon>Meganyctiphanes</taxon>
    </lineage>
</organism>
<keyword evidence="8" id="KW-0963">Cytoplasm</keyword>
<dbReference type="InterPro" id="IPR029058">
    <property type="entry name" value="AB_hydrolase_fold"/>
</dbReference>
<evidence type="ECO:0000256" key="8">
    <source>
        <dbReference type="RuleBase" id="RU363068"/>
    </source>
</evidence>
<comment type="function">
    <text evidence="1 8">Serine hydrolase involved in the detoxification of formaldehyde.</text>
</comment>
<evidence type="ECO:0000313" key="9">
    <source>
        <dbReference type="EMBL" id="CAL4192366.1"/>
    </source>
</evidence>
<keyword evidence="6 8" id="KW-0378">Hydrolase</keyword>
<gene>
    <name evidence="9" type="ORF">MNOR_LOCUS36730</name>
</gene>
<evidence type="ECO:0000256" key="6">
    <source>
        <dbReference type="ARBA" id="ARBA00022801"/>
    </source>
</evidence>
<sequence>MTQIISCVMNRERSDLFLIRNSPNYSPTKIKWVSLVSFRERSTSRGLAGVAQVSCSYSAELGCSMKFAVFVPPQLESGPVPVIYWLSGLTCTEQNFVTKAGAQTHAAKHGFLMVAPDTSPRGLNIPGEDDSWDFGTGAGFYVDATKEPWKENYHMYSYITKELPAVIAANFKVNSEKIGIMGHSMGGHGALICALKNPGLYKSVSAFAPICNPMECPWGEKAFGGYLGHIKHHWKDYDACSLIKNYSGPPLEILIDQGTEDDFLHKGQLLPENLEKAVHGSNMALTLRMQDGYDHSYYFISSFMGDHFDHHAKYLKAYPLGMEATEPHTPSTPNAVPLPFSKN</sequence>
<dbReference type="PANTHER" id="PTHR10061">
    <property type="entry name" value="S-FORMYLGLUTATHIONE HYDROLASE"/>
    <property type="match status" value="1"/>
</dbReference>
<name>A0AAV2SKF4_MEGNR</name>
<dbReference type="InterPro" id="IPR014186">
    <property type="entry name" value="S-formylglutathione_hydrol"/>
</dbReference>